<organism evidence="7 8">
    <name type="scientific">Ruixingdingia sedimenti</name>
    <dbReference type="NCBI Taxonomy" id="3073604"/>
    <lineage>
        <taxon>Bacteria</taxon>
        <taxon>Pseudomonadati</taxon>
        <taxon>Pseudomonadota</taxon>
        <taxon>Alphaproteobacteria</taxon>
        <taxon>Rhodobacterales</taxon>
        <taxon>Paracoccaceae</taxon>
        <taxon>Ruixingdingia</taxon>
    </lineage>
</organism>
<dbReference type="InterPro" id="IPR018389">
    <property type="entry name" value="DctP_fam"/>
</dbReference>
<dbReference type="PANTHER" id="PTHR33376">
    <property type="match status" value="1"/>
</dbReference>
<dbReference type="InterPro" id="IPR038404">
    <property type="entry name" value="TRAP_DctP_sf"/>
</dbReference>
<evidence type="ECO:0008006" key="9">
    <source>
        <dbReference type="Google" id="ProtNLM"/>
    </source>
</evidence>
<evidence type="ECO:0000256" key="3">
    <source>
        <dbReference type="ARBA" id="ARBA00022448"/>
    </source>
</evidence>
<comment type="similarity">
    <text evidence="2">Belongs to the bacterial solute-binding protein 7 family.</text>
</comment>
<accession>A0ABU1FD26</accession>
<dbReference type="RefSeq" id="WP_310458943.1">
    <property type="nucleotide sequence ID" value="NZ_JAVKPH010000034.1"/>
</dbReference>
<keyword evidence="5" id="KW-0574">Periplasm</keyword>
<proteinExistence type="inferred from homology"/>
<keyword evidence="8" id="KW-1185">Reference proteome</keyword>
<evidence type="ECO:0000313" key="8">
    <source>
        <dbReference type="Proteomes" id="UP001247754"/>
    </source>
</evidence>
<evidence type="ECO:0000256" key="6">
    <source>
        <dbReference type="SAM" id="SignalP"/>
    </source>
</evidence>
<comment type="subcellular location">
    <subcellularLocation>
        <location evidence="1">Periplasm</location>
    </subcellularLocation>
</comment>
<dbReference type="Gene3D" id="3.40.190.170">
    <property type="entry name" value="Bacterial extracellular solute-binding protein, family 7"/>
    <property type="match status" value="1"/>
</dbReference>
<dbReference type="EMBL" id="JAVKPH010000034">
    <property type="protein sequence ID" value="MDR5654798.1"/>
    <property type="molecule type" value="Genomic_DNA"/>
</dbReference>
<gene>
    <name evidence="7" type="ORF">RGD00_19480</name>
</gene>
<dbReference type="PANTHER" id="PTHR33376:SF7">
    <property type="entry name" value="C4-DICARBOXYLATE-BINDING PROTEIN DCTB"/>
    <property type="match status" value="1"/>
</dbReference>
<protein>
    <recommendedName>
        <fullName evidence="9">TRAP-type C4-dicarboxylate transport system, substrate-binding protein</fullName>
    </recommendedName>
</protein>
<keyword evidence="4 6" id="KW-0732">Signal</keyword>
<sequence>MTPLGSTFAGLTVLAGLAGLPAMAAAETLAEMKPVTPRIATLYGPESWFTWPMAAFTERTGGKVAFEYYYAGSLVPAKDLASDLGSGLFEFGFVLGAYDPVRFPVDQWQGSLALPLDPDPVRETILTALATLEWTAGLQAHRNELLKADIYPLMPSLPVTGPFGTLCREDNSTLGSLQGKRIRVAGDTWTKEAQNLGMTPVTLPIIEVYQAFQSGVIDCWMGGHGDAGALGLWDHGKAGLAEAKARWQQAAKDRLGFAEDYASWAEFAQKTAGALPDAAPLTHASAQIIAKLRTME</sequence>
<keyword evidence="3" id="KW-0813">Transport</keyword>
<feature type="signal peptide" evidence="6">
    <location>
        <begin position="1"/>
        <end position="24"/>
    </location>
</feature>
<feature type="chain" id="PRO_5047178987" description="TRAP-type C4-dicarboxylate transport system, substrate-binding protein" evidence="6">
    <location>
        <begin position="25"/>
        <end position="296"/>
    </location>
</feature>
<evidence type="ECO:0000313" key="7">
    <source>
        <dbReference type="EMBL" id="MDR5654798.1"/>
    </source>
</evidence>
<name>A0ABU1FD26_9RHOB</name>
<reference evidence="7 8" key="1">
    <citation type="submission" date="2023-09" db="EMBL/GenBank/DDBJ databases">
        <title>Xinfangfangia sedmenti sp. nov., isolated the sedment.</title>
        <authorList>
            <person name="Xu L."/>
        </authorList>
    </citation>
    <scope>NUCLEOTIDE SEQUENCE [LARGE SCALE GENOMIC DNA]</scope>
    <source>
        <strain evidence="7 8">LG-4</strain>
    </source>
</reference>
<comment type="caution">
    <text evidence="7">The sequence shown here is derived from an EMBL/GenBank/DDBJ whole genome shotgun (WGS) entry which is preliminary data.</text>
</comment>
<evidence type="ECO:0000256" key="5">
    <source>
        <dbReference type="ARBA" id="ARBA00022764"/>
    </source>
</evidence>
<evidence type="ECO:0000256" key="4">
    <source>
        <dbReference type="ARBA" id="ARBA00022729"/>
    </source>
</evidence>
<dbReference type="Proteomes" id="UP001247754">
    <property type="component" value="Unassembled WGS sequence"/>
</dbReference>
<evidence type="ECO:0000256" key="2">
    <source>
        <dbReference type="ARBA" id="ARBA00009023"/>
    </source>
</evidence>
<evidence type="ECO:0000256" key="1">
    <source>
        <dbReference type="ARBA" id="ARBA00004418"/>
    </source>
</evidence>